<feature type="region of interest" description="Disordered" evidence="1">
    <location>
        <begin position="621"/>
        <end position="654"/>
    </location>
</feature>
<accession>A0A8H3TWR7</accession>
<feature type="region of interest" description="Disordered" evidence="1">
    <location>
        <begin position="1"/>
        <end position="104"/>
    </location>
</feature>
<feature type="region of interest" description="Disordered" evidence="1">
    <location>
        <begin position="918"/>
        <end position="959"/>
    </location>
</feature>
<protein>
    <submittedName>
        <fullName evidence="2">Uncharacterized protein</fullName>
    </submittedName>
</protein>
<feature type="compositionally biased region" description="Basic and acidic residues" evidence="1">
    <location>
        <begin position="170"/>
        <end position="179"/>
    </location>
</feature>
<keyword evidence="3" id="KW-1185">Reference proteome</keyword>
<feature type="compositionally biased region" description="Low complexity" evidence="1">
    <location>
        <begin position="295"/>
        <end position="305"/>
    </location>
</feature>
<feature type="compositionally biased region" description="Polar residues" evidence="1">
    <location>
        <begin position="398"/>
        <end position="407"/>
    </location>
</feature>
<feature type="region of interest" description="Disordered" evidence="1">
    <location>
        <begin position="449"/>
        <end position="477"/>
    </location>
</feature>
<gene>
    <name evidence="2" type="ORF">NliqN6_4969</name>
</gene>
<feature type="compositionally biased region" description="Polar residues" evidence="1">
    <location>
        <begin position="142"/>
        <end position="155"/>
    </location>
</feature>
<feature type="region of interest" description="Disordered" evidence="1">
    <location>
        <begin position="875"/>
        <end position="895"/>
    </location>
</feature>
<dbReference type="EMBL" id="BLZA01000030">
    <property type="protein sequence ID" value="GHJ88567.1"/>
    <property type="molecule type" value="Genomic_DNA"/>
</dbReference>
<evidence type="ECO:0000256" key="1">
    <source>
        <dbReference type="SAM" id="MobiDB-lite"/>
    </source>
</evidence>
<feature type="compositionally biased region" description="Polar residues" evidence="1">
    <location>
        <begin position="285"/>
        <end position="294"/>
    </location>
</feature>
<feature type="compositionally biased region" description="Polar residues" evidence="1">
    <location>
        <begin position="931"/>
        <end position="951"/>
    </location>
</feature>
<reference evidence="2" key="1">
    <citation type="submission" date="2020-07" db="EMBL/GenBank/DDBJ databases">
        <title>Draft Genome Sequence of a Deep-Sea Yeast, Naganishia (Cryptococcus) liquefaciens strain N6.</title>
        <authorList>
            <person name="Han Y.W."/>
            <person name="Kajitani R."/>
            <person name="Morimoto H."/>
            <person name="Parhat M."/>
            <person name="Tsubouchi H."/>
            <person name="Bakenova O."/>
            <person name="Ogata M."/>
            <person name="Argunhan B."/>
            <person name="Aoki R."/>
            <person name="Kajiwara S."/>
            <person name="Itoh T."/>
            <person name="Iwasaki H."/>
        </authorList>
    </citation>
    <scope>NUCLEOTIDE SEQUENCE</scope>
    <source>
        <strain evidence="2">N6</strain>
    </source>
</reference>
<evidence type="ECO:0000313" key="2">
    <source>
        <dbReference type="EMBL" id="GHJ88567.1"/>
    </source>
</evidence>
<feature type="compositionally biased region" description="Polar residues" evidence="1">
    <location>
        <begin position="12"/>
        <end position="27"/>
    </location>
</feature>
<dbReference type="Gene3D" id="6.10.140.1020">
    <property type="match status" value="1"/>
</dbReference>
<feature type="region of interest" description="Disordered" evidence="1">
    <location>
        <begin position="724"/>
        <end position="789"/>
    </location>
</feature>
<feature type="region of interest" description="Disordered" evidence="1">
    <location>
        <begin position="142"/>
        <end position="179"/>
    </location>
</feature>
<organism evidence="2 3">
    <name type="scientific">Naganishia liquefaciens</name>
    <dbReference type="NCBI Taxonomy" id="104408"/>
    <lineage>
        <taxon>Eukaryota</taxon>
        <taxon>Fungi</taxon>
        <taxon>Dikarya</taxon>
        <taxon>Basidiomycota</taxon>
        <taxon>Agaricomycotina</taxon>
        <taxon>Tremellomycetes</taxon>
        <taxon>Filobasidiales</taxon>
        <taxon>Filobasidiaceae</taxon>
        <taxon>Naganishia</taxon>
    </lineage>
</organism>
<feature type="compositionally biased region" description="Basic and acidic residues" evidence="1">
    <location>
        <begin position="324"/>
        <end position="335"/>
    </location>
</feature>
<dbReference type="OrthoDB" id="2595130at2759"/>
<feature type="compositionally biased region" description="Polar residues" evidence="1">
    <location>
        <begin position="48"/>
        <end position="64"/>
    </location>
</feature>
<sequence>MPVHPETVNPLEATSKSSTGCNPSSRDQPAPFDELAQGAAMSYALESSRASSMVGTTRAGSTSDCQERARGSRLMTELGRQTEPLKSPSSEASRERTETSSESFSEIQVLQIGAKVEPHRQSLDGILAMIESAVYPHCVTASSPAGSVSSHTPCNGSRPLERSSTSTDMKSQESERTGEEILRGEMAGTEQVDAIKDLPQANSEGSNDANLCDQLIQPQIMIGDLCDDGAEEESRGGAGKDDLAAPEPLQAESHTGDLSHLQSSETDIIHLDSRTGTEPVAPFRHSTNITSSLSDVPPIVVPPDIVEIKPQQTQSRDQVDQPDLAERELTPRDRSPTPYVYTAKTELVQESAKSMHSFPAKCDLPSTPRAAYIPEIGSRSSSECDSDQEAVQDPASMRSRSMMTGTPNPDWRPADVPVTSKVEANPEVLAKIDVAVATPLSQTMEIDLVPLKPAPQSDSRDRSCNNSSTATSQKGVENELIVPDVSASDKQAIPLVPTVMEEQEHIASPVTGNLEAAQTLDSLQHQDERLPVKMIFMASNMLSAQSLNRTPQGRERLSSQMTAANTMPSVRLSSAESSSKVQRMRQRRFPGISEPLDYCTGKSLKRTCTLAAIEELERRKKTEIEPKNTRLPRSSSRDHLKGQGQGLSRSKLRRTFSMPIPESSVFYNTMNVVLSPLSATSTDPRPILMPHYQHLQLQVSRSHACFAPAQAGATQDSGFQSASLVKSMGNGQGGSEKENASVARDNVLSRRVDSITEIAGGSEQPALHLERARKSSATMPPDSGRPKEEERHFIAESSFPHKPSVSNTDHVLEKAAQARGRPLVPFIRFRRPRTLSSSITLNQESKNISWPQSMHSTLPTDVEPHSNAARYSLLAENPDFHTNEDRKRKHSPRDREIRAVKKLKQPFKSPMLVLDSAPKYASSPTKAPVENVSTHMDSPATPRSSVPSSDESVCGYPEAGSKLGPQGLYAKRIVTERLANSFSAPFSSPLKPTEVTPVSFAMARHTALKQQKRPIGDSDNQRSFTMTDISALEKRKHTLQQAIKIHNAPEEEVRLRHLISQWRDAGREVTELLFDVIAKPEPSVAEEAVYLDEASTGSVDLDHRLRTEKKEESAVDWNYGTMLRTLQVDPHLLGWDEEAEDWRN</sequence>
<dbReference type="AlphaFoldDB" id="A0A8H3TWR7"/>
<feature type="region of interest" description="Disordered" evidence="1">
    <location>
        <begin position="276"/>
        <end position="337"/>
    </location>
</feature>
<name>A0A8H3TWR7_9TREE</name>
<comment type="caution">
    <text evidence="2">The sequence shown here is derived from an EMBL/GenBank/DDBJ whole genome shotgun (WGS) entry which is preliminary data.</text>
</comment>
<evidence type="ECO:0000313" key="3">
    <source>
        <dbReference type="Proteomes" id="UP000620104"/>
    </source>
</evidence>
<proteinExistence type="predicted"/>
<dbReference type="Proteomes" id="UP000620104">
    <property type="component" value="Unassembled WGS sequence"/>
</dbReference>
<feature type="region of interest" description="Disordered" evidence="1">
    <location>
        <begin position="378"/>
        <end position="414"/>
    </location>
</feature>